<reference evidence="12" key="2">
    <citation type="journal article" date="2005" name="Biochem. J.">
        <title>Vanishin is a novel ubiquitinylated death-effector domain protein that blocks ERK activation.</title>
        <authorList>
            <person name="Sur R."/>
            <person name="Ramos J.W."/>
        </authorList>
    </citation>
    <scope>NUCLEOTIDE SEQUENCE</scope>
</reference>
<dbReference type="Gene3D" id="1.10.533.10">
    <property type="entry name" value="Death Domain, Fas"/>
    <property type="match status" value="1"/>
</dbReference>
<keyword evidence="4" id="KW-0963">Cytoplasm</keyword>
<feature type="region of interest" description="Disordered" evidence="9">
    <location>
        <begin position="1"/>
        <end position="25"/>
    </location>
</feature>
<protein>
    <recommendedName>
        <fullName evidence="2">Astrocytic phosphoprotein PEA-15</fullName>
    </recommendedName>
    <alternativeName>
        <fullName evidence="8">15 kDa phosphoprotein enriched in astrocytes</fullName>
    </alternativeName>
</protein>
<dbReference type="EMBL" id="BC132661">
    <property type="protein sequence ID" value="AAI32662.1"/>
    <property type="molecule type" value="mRNA"/>
</dbReference>
<dbReference type="GO" id="GO:0005737">
    <property type="term" value="C:cytoplasm"/>
    <property type="evidence" value="ECO:0007669"/>
    <property type="project" value="UniProtKB-SubCell"/>
</dbReference>
<dbReference type="GO" id="GO:0000165">
    <property type="term" value="P:MAPK cascade"/>
    <property type="evidence" value="ECO:0007669"/>
    <property type="project" value="InterPro"/>
</dbReference>
<name>Q5QHR8_MOUSE</name>
<proteinExistence type="evidence at transcript level"/>
<dbReference type="MGI" id="MGI:3525016">
    <property type="gene designation" value="Pea15b-ps"/>
</dbReference>
<keyword evidence="7" id="KW-0053">Apoptosis</keyword>
<dbReference type="CDD" id="cd08338">
    <property type="entry name" value="DED_PEA15"/>
    <property type="match status" value="1"/>
</dbReference>
<dbReference type="EMBL" id="BC132663">
    <property type="protein sequence ID" value="AAI32664.1"/>
    <property type="molecule type" value="mRNA"/>
</dbReference>
<dbReference type="PANTHER" id="PTHR48169">
    <property type="entry name" value="DED DOMAIN-CONTAINING PROTEIN"/>
    <property type="match status" value="1"/>
</dbReference>
<dbReference type="EMBL" id="AY487415">
    <property type="protein sequence ID" value="AAR85893.1"/>
    <property type="molecule type" value="mRNA"/>
</dbReference>
<keyword evidence="6" id="KW-0762">Sugar transport</keyword>
<feature type="domain" description="DED" evidence="10">
    <location>
        <begin position="48"/>
        <end position="108"/>
    </location>
</feature>
<reference evidence="11" key="1">
    <citation type="journal article" date="2004" name="Genome Res.">
        <title>The status, quality, and expansion of the NIH full-length cDNA project: the Mammalian Gene Collection (MGC).</title>
        <authorList>
            <consortium name="The MGC Project Team"/>
            <person name="Gerhard D.S."/>
            <person name="Wagner L."/>
            <person name="Feingold E.A."/>
            <person name="Shenmen C.M."/>
            <person name="Grouse L.H."/>
            <person name="Schuler G."/>
            <person name="Klein S.L."/>
            <person name="Old S."/>
            <person name="Rasooly R."/>
            <person name="Good P."/>
            <person name="Guyer M."/>
            <person name="Peck A.M."/>
            <person name="Derge J.G."/>
            <person name="Lipman D."/>
            <person name="Collins F.S."/>
            <person name="Jang W."/>
            <person name="Sherry S."/>
            <person name="Feolo M."/>
            <person name="Misquitta L."/>
            <person name="Lee E."/>
            <person name="Rotmistrovsky K."/>
            <person name="Greenhut S.F."/>
            <person name="Schaefer C.F."/>
            <person name="Buetow K."/>
            <person name="Bonner T.I."/>
            <person name="Haussler D."/>
            <person name="Kent J."/>
            <person name="Kiekhaus M."/>
            <person name="Furey T."/>
            <person name="Brent M."/>
            <person name="Prange C."/>
            <person name="Schreiber K."/>
            <person name="Shapiro N."/>
            <person name="Bhat N.K."/>
            <person name="Hopkins R.F."/>
            <person name="Hsie F."/>
            <person name="Driscoll T."/>
            <person name="Soares M.B."/>
            <person name="Casavant T.L."/>
            <person name="Scheetz T.E."/>
            <person name="Brown-stein M.J."/>
            <person name="Usdin T.B."/>
            <person name="Toshiyuki S."/>
            <person name="Carninci P."/>
            <person name="Piao Y."/>
            <person name="Dudekula D.B."/>
            <person name="Ko M.S."/>
            <person name="Kawakami K."/>
            <person name="Suzuki Y."/>
            <person name="Sugano S."/>
            <person name="Gruber C.E."/>
            <person name="Smith M.R."/>
            <person name="Simmons B."/>
            <person name="Moore T."/>
            <person name="Waterman R."/>
            <person name="Johnson S.L."/>
            <person name="Ruan Y."/>
            <person name="Wei C.L."/>
            <person name="Mathavan S."/>
            <person name="Gunaratne P.H."/>
            <person name="Wu J."/>
            <person name="Garcia A.M."/>
            <person name="Hulyk S.W."/>
            <person name="Fuh E."/>
            <person name="Yuan Y."/>
            <person name="Sneed A."/>
            <person name="Kowis C."/>
            <person name="Hodgson A."/>
            <person name="Muzny D.M."/>
            <person name="McPherson J."/>
            <person name="Gibbs R.A."/>
            <person name="Fahey J."/>
            <person name="Helton E."/>
            <person name="Ketteman M."/>
            <person name="Madan A."/>
            <person name="Rodrigues S."/>
            <person name="Sanchez A."/>
            <person name="Whiting M."/>
            <person name="Madari A."/>
            <person name="Young A.C."/>
            <person name="Wetherby K.D."/>
            <person name="Granite S.J."/>
            <person name="Kwong P.N."/>
            <person name="Brinkley C.P."/>
            <person name="Pearson R.L."/>
            <person name="Bouffard G.G."/>
            <person name="Blakesly R.W."/>
            <person name="Green E.D."/>
            <person name="Dickson M.C."/>
            <person name="Rodriguez A.C."/>
            <person name="Grimwood J."/>
            <person name="Schmutz J."/>
            <person name="Myers R.M."/>
            <person name="Butterfield Y.S."/>
            <person name="Griffith M."/>
            <person name="Griffith O.L."/>
            <person name="Krzywinski M.I."/>
            <person name="Liao N."/>
            <person name="Morin R."/>
            <person name="Morrin R."/>
            <person name="Palmquist D."/>
            <person name="Petrescu A.S."/>
            <person name="Skalska U."/>
            <person name="Smailus D.E."/>
            <person name="Stott J.M."/>
            <person name="Schnerch A."/>
            <person name="Schein J.E."/>
            <person name="Jones S.J."/>
            <person name="Holt R.A."/>
            <person name="Baross A."/>
            <person name="Marra M.A."/>
            <person name="Clifton S."/>
            <person name="Makowski K.A."/>
            <person name="Bosak S."/>
            <person name="Malek J."/>
        </authorList>
    </citation>
    <scope>NUCLEOTIDE SEQUENCE [LARGE SCALE MRNA]</scope>
    <source>
        <tissue evidence="11">Brain</tissue>
    </source>
</reference>
<dbReference type="AlphaFoldDB" id="Q5QHR8"/>
<evidence type="ECO:0000256" key="3">
    <source>
        <dbReference type="ARBA" id="ARBA00022448"/>
    </source>
</evidence>
<dbReference type="PROSITE" id="PS50168">
    <property type="entry name" value="DED"/>
    <property type="match status" value="1"/>
</dbReference>
<evidence type="ECO:0000313" key="12">
    <source>
        <dbReference type="EMBL" id="AAR85893.1"/>
    </source>
</evidence>
<dbReference type="InterPro" id="IPR001875">
    <property type="entry name" value="DED_dom"/>
</dbReference>
<evidence type="ECO:0000313" key="11">
    <source>
        <dbReference type="EMBL" id="AAI32662.1"/>
    </source>
</evidence>
<organism evidence="12">
    <name type="scientific">Mus musculus</name>
    <name type="common">Mouse</name>
    <dbReference type="NCBI Taxonomy" id="10090"/>
    <lineage>
        <taxon>Eukaryota</taxon>
        <taxon>Metazoa</taxon>
        <taxon>Chordata</taxon>
        <taxon>Craniata</taxon>
        <taxon>Vertebrata</taxon>
        <taxon>Euteleostomi</taxon>
        <taxon>Mammalia</taxon>
        <taxon>Eutheria</taxon>
        <taxon>Euarchontoglires</taxon>
        <taxon>Glires</taxon>
        <taxon>Rodentia</taxon>
        <taxon>Myomorpha</taxon>
        <taxon>Muroidea</taxon>
        <taxon>Muridae</taxon>
        <taxon>Murinae</taxon>
        <taxon>Mus</taxon>
        <taxon>Mus</taxon>
    </lineage>
</organism>
<dbReference type="AGR" id="MGI:3525016"/>
<dbReference type="SUPFAM" id="SSF47986">
    <property type="entry name" value="DEATH domain"/>
    <property type="match status" value="1"/>
</dbReference>
<comment type="subcellular location">
    <subcellularLocation>
        <location evidence="1">Cytoplasm</location>
    </subcellularLocation>
</comment>
<evidence type="ECO:0000256" key="1">
    <source>
        <dbReference type="ARBA" id="ARBA00004496"/>
    </source>
</evidence>
<evidence type="ECO:0000256" key="8">
    <source>
        <dbReference type="ARBA" id="ARBA00033278"/>
    </source>
</evidence>
<evidence type="ECO:0000256" key="6">
    <source>
        <dbReference type="ARBA" id="ARBA00022597"/>
    </source>
</evidence>
<dbReference type="GO" id="GO:0006915">
    <property type="term" value="P:apoptotic process"/>
    <property type="evidence" value="ECO:0007669"/>
    <property type="project" value="UniProtKB-KW"/>
</dbReference>
<accession>Q5QHR8</accession>
<evidence type="ECO:0000313" key="13">
    <source>
        <dbReference type="MGI" id="MGI:3525016"/>
    </source>
</evidence>
<dbReference type="InterPro" id="IPR029546">
    <property type="entry name" value="PEA15_DED"/>
</dbReference>
<evidence type="ECO:0000256" key="9">
    <source>
        <dbReference type="SAM" id="MobiDB-lite"/>
    </source>
</evidence>
<sequence length="127" mass="14106">MGRSSNRCCSGTGPPGVPTPHALGSRGITSEYRTLLQDRQHHSLRQGQLKSACKEEIPSEKTEEITAGSAWVSFLESHNTLHQDSTVSYTEHVFEISHCHDLLGMMVNLCAEDLRTGWDGHQAKQYL</sequence>
<dbReference type="InterPro" id="IPR011029">
    <property type="entry name" value="DEATH-like_dom_sf"/>
</dbReference>
<evidence type="ECO:0000256" key="2">
    <source>
        <dbReference type="ARBA" id="ARBA00015367"/>
    </source>
</evidence>
<keyword evidence="3" id="KW-0813">Transport</keyword>
<evidence type="ECO:0000259" key="10">
    <source>
        <dbReference type="PROSITE" id="PS50168"/>
    </source>
</evidence>
<evidence type="ECO:0000256" key="5">
    <source>
        <dbReference type="ARBA" id="ARBA00022553"/>
    </source>
</evidence>
<dbReference type="SMART" id="SM00031">
    <property type="entry name" value="DED"/>
    <property type="match status" value="1"/>
</dbReference>
<evidence type="ECO:0000256" key="7">
    <source>
        <dbReference type="ARBA" id="ARBA00022703"/>
    </source>
</evidence>
<dbReference type="PANTHER" id="PTHR48169:SF1">
    <property type="entry name" value="ASTROCYTIC PHOSPHOPROTEIN PEA-15"/>
    <property type="match status" value="1"/>
</dbReference>
<dbReference type="GO" id="GO:0042981">
    <property type="term" value="P:regulation of apoptotic process"/>
    <property type="evidence" value="ECO:0007669"/>
    <property type="project" value="InterPro"/>
</dbReference>
<evidence type="ECO:0000256" key="4">
    <source>
        <dbReference type="ARBA" id="ARBA00022490"/>
    </source>
</evidence>
<keyword evidence="5" id="KW-0597">Phosphoprotein</keyword>
<gene>
    <name evidence="13" type="primary">Pea15b-ps</name>
    <name evidence="13" type="synonym">AY487415</name>
    <name evidence="11" type="synonym">Pea15b</name>
</gene>